<evidence type="ECO:0000313" key="2">
    <source>
        <dbReference type="Proteomes" id="UP000054721"/>
    </source>
</evidence>
<accession>A0A0V1LIM0</accession>
<dbReference type="EMBL" id="JYDW01000043">
    <property type="protein sequence ID" value="KRZ59322.1"/>
    <property type="molecule type" value="Genomic_DNA"/>
</dbReference>
<sequence length="96" mass="11462">MHTVDIVDFIDKLSSDIAAHVKLIIYKEACHNFSKYDCYYLKCFLIISLNRLKRAFDIMDLKDFLMSGIFSIDFILIKFDDHSWIHAFLKRKMFTD</sequence>
<dbReference type="AlphaFoldDB" id="A0A0V1LIM0"/>
<proteinExistence type="predicted"/>
<reference evidence="1 2" key="1">
    <citation type="submission" date="2015-05" db="EMBL/GenBank/DDBJ databases">
        <title>Evolution of Trichinella species and genotypes.</title>
        <authorList>
            <person name="Korhonen P.K."/>
            <person name="Edoardo P."/>
            <person name="Giuseppe L.R."/>
            <person name="Gasser R.B."/>
        </authorList>
    </citation>
    <scope>NUCLEOTIDE SEQUENCE [LARGE SCALE GENOMIC DNA]</scope>
    <source>
        <strain evidence="1">ISS10</strain>
    </source>
</reference>
<organism evidence="1 2">
    <name type="scientific">Trichinella nativa</name>
    <dbReference type="NCBI Taxonomy" id="6335"/>
    <lineage>
        <taxon>Eukaryota</taxon>
        <taxon>Metazoa</taxon>
        <taxon>Ecdysozoa</taxon>
        <taxon>Nematoda</taxon>
        <taxon>Enoplea</taxon>
        <taxon>Dorylaimia</taxon>
        <taxon>Trichinellida</taxon>
        <taxon>Trichinellidae</taxon>
        <taxon>Trichinella</taxon>
    </lineage>
</organism>
<gene>
    <name evidence="1" type="ORF">T02_2595</name>
</gene>
<protein>
    <submittedName>
        <fullName evidence="1">Uncharacterized protein</fullName>
    </submittedName>
</protein>
<evidence type="ECO:0000313" key="1">
    <source>
        <dbReference type="EMBL" id="KRZ59322.1"/>
    </source>
</evidence>
<comment type="caution">
    <text evidence="1">The sequence shown here is derived from an EMBL/GenBank/DDBJ whole genome shotgun (WGS) entry which is preliminary data.</text>
</comment>
<keyword evidence="2" id="KW-1185">Reference proteome</keyword>
<dbReference type="Proteomes" id="UP000054721">
    <property type="component" value="Unassembled WGS sequence"/>
</dbReference>
<name>A0A0V1LIM0_9BILA</name>